<accession>H2C4V9</accession>
<organism evidence="1 2">
    <name type="scientific">Metallosphaera yellowstonensis MK1</name>
    <dbReference type="NCBI Taxonomy" id="671065"/>
    <lineage>
        <taxon>Archaea</taxon>
        <taxon>Thermoproteota</taxon>
        <taxon>Thermoprotei</taxon>
        <taxon>Sulfolobales</taxon>
        <taxon>Sulfolobaceae</taxon>
        <taxon>Metallosphaera</taxon>
    </lineage>
</organism>
<name>H2C4V9_9CREN</name>
<reference evidence="1 2" key="1">
    <citation type="submission" date="2012-01" db="EMBL/GenBank/DDBJ databases">
        <title>Improved High-Quality Draft sequence of Metallosphaera yellowstonensis MK1.</title>
        <authorList>
            <consortium name="US DOE Joint Genome Institute"/>
            <person name="Lucas S."/>
            <person name="Han J."/>
            <person name="Cheng J.-F."/>
            <person name="Goodwin L."/>
            <person name="Pitluck S."/>
            <person name="Peters L."/>
            <person name="Teshima H."/>
            <person name="Detter J.C."/>
            <person name="Han C."/>
            <person name="Tapia R."/>
            <person name="Land M."/>
            <person name="Hauser L."/>
            <person name="Kyrpides N."/>
            <person name="Kozubal M."/>
            <person name="Macur R.E."/>
            <person name="Jay Z."/>
            <person name="Inskeep W."/>
            <person name="Woyke T."/>
        </authorList>
    </citation>
    <scope>NUCLEOTIDE SEQUENCE [LARGE SCALE GENOMIC DNA]</scope>
    <source>
        <strain evidence="1 2">MK1</strain>
    </source>
</reference>
<keyword evidence="2" id="KW-1185">Reference proteome</keyword>
<dbReference type="EMBL" id="JH597761">
    <property type="protein sequence ID" value="EHP69901.1"/>
    <property type="molecule type" value="Genomic_DNA"/>
</dbReference>
<dbReference type="eggNOG" id="arCOG05713">
    <property type="taxonomic scope" value="Archaea"/>
</dbReference>
<sequence length="409" mass="47588">MNRDRILLRKVGRYYLRYWGVVNLEDLLRLFRSGGSSNVDNSTLSYVREYLLFLATEEAVRSARRAKRERSTFKEFAVEYSQRNYGPVDVARTLITLPYGLKAYFNYREGYDAPEYSLLGYLLRRIYSLVKAKSNLVNPRSSLRAAREDSLSNPNLDFTRDFRKTFNSLSKLKDEFPKGKFRRPVYTDPGWLRTAFRAFSVTRKVEKVEVSTDLGDRNLLRFVLWKLYELYVFYLIVAYLQARGYKVLKSEGGGGRGRSYVAVKDGEEILMSFNVPLGNSRLKRVDSLEGLNEYRGRPDLALRGRKTFLFESKYSWRHSYITAGRFKVMAYALEYRPDLSILVYPGLKGGRTYDEEEEVTANLHREVERNGYLCFDYEGQEIYMVILDPGRDDSVNLGIIQDVLGPRLS</sequence>
<dbReference type="Proteomes" id="UP000003980">
    <property type="component" value="Unassembled WGS sequence"/>
</dbReference>
<gene>
    <name evidence="1" type="ORF">MetMK1DRAFT_00004030</name>
</gene>
<evidence type="ECO:0000313" key="2">
    <source>
        <dbReference type="Proteomes" id="UP000003980"/>
    </source>
</evidence>
<protein>
    <recommendedName>
        <fullName evidence="3">McrBC 5-methylcytosine restriction system component</fullName>
    </recommendedName>
</protein>
<dbReference type="OrthoDB" id="26009at2157"/>
<dbReference type="HOGENOM" id="CLU_671964_0_0_2"/>
<evidence type="ECO:0008006" key="3">
    <source>
        <dbReference type="Google" id="ProtNLM"/>
    </source>
</evidence>
<evidence type="ECO:0000313" key="1">
    <source>
        <dbReference type="EMBL" id="EHP69901.1"/>
    </source>
</evidence>
<dbReference type="RefSeq" id="WP_009070137.1">
    <property type="nucleotide sequence ID" value="NZ_JH597761.1"/>
</dbReference>
<dbReference type="AlphaFoldDB" id="H2C4V9"/>
<proteinExistence type="predicted"/>